<dbReference type="AlphaFoldDB" id="A0A9Q0LGZ8"/>
<proteinExistence type="predicted"/>
<accession>A0A9Q0LGZ8</accession>
<dbReference type="PROSITE" id="PS50219">
    <property type="entry name" value="CNH"/>
    <property type="match status" value="1"/>
</dbReference>
<keyword evidence="3" id="KW-0963">Cytoplasm</keyword>
<sequence length="917" mass="106404">MLQAFDLIPTNIDQQSKTLNTFANWKNEKIIIGTTDGNLILYQNTQKDDEIKPSFRFITQVKIGKKPVEKLVILNQDHLFVLCDSKLKHYSTNSLDEIDVIQKNGVKNFCVDLKKRDRRFCICLSKRMKLFNFRNGEYKVFKELLMPEPPIAIEWYGNSIFVGYQRGYRLISVSAGDVKEMFALSRAKPHIIFLSDSKEFLLVDDKVGVVVTLRGEPSRGSVAWSDTPIRADYLTPFVIGILPKEITIHSWYDQRLLQSLSLLQVQSITISDPFAFIATRTEIFALLKIPIETQVDQLIEKHQYTKALELYEKSAPKDNQTSLQDHKKKLLLIHLKVGYMLVKDLLFDEAFEHFYKGNLDPRELISLFPQHLLKKSEYKPTNPFTGHDVPVFIESIILSNIPHEKDLKAVNRFEPTLKRYLEQFTTKTVIFIEKEREKYQKIYEENKVDENIIQINQDENNNNDFDDDNDNNNNNQNNKEKEERENQIKLKNQLKSEAKSILIEIDTALTKFYSTLDPMKFSQFVESENFCDLTDLKDFFLDRKMYSELANVYKGKKNYRTALEIWANLGSQKFKQEGQNGINETVSCLIELSDPNLIWAFSRWVLEKSPNIGIKIFTSEKRETPLKANDVLDYLAQFKDDEMKFRYLEFTIFTEKNTDKKLHNQLAMHFVEILLAIVPRDDGKQPKGKNRPVPGTEYGVLGSTRKKLILLLQTSNYYDPEILFEKIKGSSLFEEETILLEKMGRYRDGLNILIHKMGNRGDAEKYCEDPNPKNHQEKLLELVCLSLYPPDNSAPLIDDAIAIINKHSCELNPANVLKKLPDDLPLSEISSFLSISIRELAHQKRHSQIFKNLKKNESLLSDWKLKNLEKQKLKIIPKTKCDKCKEKLGASVVARFPTGHVVHYGCLKDFNPQKQKK</sequence>
<name>A0A9Q0LGZ8_ANAIG</name>
<protein>
    <submittedName>
        <fullName evidence="7">Cnh domain containing</fullName>
    </submittedName>
</protein>
<feature type="region of interest" description="Disordered" evidence="5">
    <location>
        <begin position="458"/>
        <end position="486"/>
    </location>
</feature>
<comment type="subcellular location">
    <subcellularLocation>
        <location evidence="1">Cytoplasm</location>
    </subcellularLocation>
</comment>
<dbReference type="GO" id="GO:0006914">
    <property type="term" value="P:autophagy"/>
    <property type="evidence" value="ECO:0007669"/>
    <property type="project" value="TreeGrafter"/>
</dbReference>
<dbReference type="SUPFAM" id="SSF50978">
    <property type="entry name" value="WD40 repeat-like"/>
    <property type="match status" value="1"/>
</dbReference>
<dbReference type="OMA" id="MFVTSEG"/>
<dbReference type="InterPro" id="IPR019452">
    <property type="entry name" value="VPS39/TGF_beta_rcpt-assoc_1"/>
</dbReference>
<dbReference type="Pfam" id="PF10366">
    <property type="entry name" value="Vps39_1"/>
    <property type="match status" value="1"/>
</dbReference>
<evidence type="ECO:0000259" key="6">
    <source>
        <dbReference type="PROSITE" id="PS50219"/>
    </source>
</evidence>
<dbReference type="InterPro" id="IPR001180">
    <property type="entry name" value="CNH_dom"/>
</dbReference>
<evidence type="ECO:0000256" key="3">
    <source>
        <dbReference type="ARBA" id="ARBA00022490"/>
    </source>
</evidence>
<organism evidence="7 8">
    <name type="scientific">Anaeramoeba ignava</name>
    <name type="common">Anaerobic marine amoeba</name>
    <dbReference type="NCBI Taxonomy" id="1746090"/>
    <lineage>
        <taxon>Eukaryota</taxon>
        <taxon>Metamonada</taxon>
        <taxon>Anaeramoebidae</taxon>
        <taxon>Anaeramoeba</taxon>
    </lineage>
</organism>
<dbReference type="GO" id="GO:0034058">
    <property type="term" value="P:endosomal vesicle fusion"/>
    <property type="evidence" value="ECO:0007669"/>
    <property type="project" value="TreeGrafter"/>
</dbReference>
<evidence type="ECO:0000256" key="1">
    <source>
        <dbReference type="ARBA" id="ARBA00004496"/>
    </source>
</evidence>
<dbReference type="InterPro" id="IPR036322">
    <property type="entry name" value="WD40_repeat_dom_sf"/>
</dbReference>
<keyword evidence="8" id="KW-1185">Reference proteome</keyword>
<dbReference type="GO" id="GO:0016020">
    <property type="term" value="C:membrane"/>
    <property type="evidence" value="ECO:0007669"/>
    <property type="project" value="TreeGrafter"/>
</dbReference>
<dbReference type="Proteomes" id="UP001149090">
    <property type="component" value="Unassembled WGS sequence"/>
</dbReference>
<keyword evidence="4" id="KW-0653">Protein transport</keyword>
<dbReference type="InterPro" id="IPR019453">
    <property type="entry name" value="VPS39/TGFA1_Znf"/>
</dbReference>
<dbReference type="Pfam" id="PF10367">
    <property type="entry name" value="zf-Vps39_C"/>
    <property type="match status" value="1"/>
</dbReference>
<gene>
    <name evidence="7" type="ORF">M0811_09116</name>
</gene>
<evidence type="ECO:0000256" key="5">
    <source>
        <dbReference type="SAM" id="MobiDB-lite"/>
    </source>
</evidence>
<dbReference type="Pfam" id="PF00780">
    <property type="entry name" value="CNH"/>
    <property type="match status" value="1"/>
</dbReference>
<evidence type="ECO:0000256" key="4">
    <source>
        <dbReference type="ARBA" id="ARBA00022927"/>
    </source>
</evidence>
<dbReference type="EMBL" id="JAPDFW010000077">
    <property type="protein sequence ID" value="KAJ5073161.1"/>
    <property type="molecule type" value="Genomic_DNA"/>
</dbReference>
<dbReference type="InterPro" id="IPR032914">
    <property type="entry name" value="Vam6/VPS39/TRAP1"/>
</dbReference>
<keyword evidence="2" id="KW-0813">Transport</keyword>
<evidence type="ECO:0000313" key="8">
    <source>
        <dbReference type="Proteomes" id="UP001149090"/>
    </source>
</evidence>
<dbReference type="PANTHER" id="PTHR12894">
    <property type="entry name" value="CNH DOMAIN CONTAINING"/>
    <property type="match status" value="1"/>
</dbReference>
<dbReference type="GO" id="GO:0005737">
    <property type="term" value="C:cytoplasm"/>
    <property type="evidence" value="ECO:0007669"/>
    <property type="project" value="UniProtKB-SubCell"/>
</dbReference>
<reference evidence="7" key="1">
    <citation type="submission" date="2022-10" db="EMBL/GenBank/DDBJ databases">
        <title>Novel sulphate-reducing endosymbionts in the free-living metamonad Anaeramoeba.</title>
        <authorList>
            <person name="Jerlstrom-Hultqvist J."/>
            <person name="Cepicka I."/>
            <person name="Gallot-Lavallee L."/>
            <person name="Salas-Leiva D."/>
            <person name="Curtis B.A."/>
            <person name="Zahonova K."/>
            <person name="Pipaliya S."/>
            <person name="Dacks J."/>
            <person name="Roger A.J."/>
        </authorList>
    </citation>
    <scope>NUCLEOTIDE SEQUENCE</scope>
    <source>
        <strain evidence="7">BMAN</strain>
    </source>
</reference>
<feature type="domain" description="CNH" evidence="6">
    <location>
        <begin position="16"/>
        <end position="275"/>
    </location>
</feature>
<evidence type="ECO:0000256" key="2">
    <source>
        <dbReference type="ARBA" id="ARBA00022448"/>
    </source>
</evidence>
<comment type="caution">
    <text evidence="7">The sequence shown here is derived from an EMBL/GenBank/DDBJ whole genome shotgun (WGS) entry which is preliminary data.</text>
</comment>
<evidence type="ECO:0000313" key="7">
    <source>
        <dbReference type="EMBL" id="KAJ5073161.1"/>
    </source>
</evidence>
<dbReference type="PANTHER" id="PTHR12894:SF27">
    <property type="entry name" value="TRANSFORMING GROWTH FACTOR-BETA RECEPTOR-ASSOCIATED PROTEIN 1"/>
    <property type="match status" value="1"/>
</dbReference>
<dbReference type="GO" id="GO:0015031">
    <property type="term" value="P:protein transport"/>
    <property type="evidence" value="ECO:0007669"/>
    <property type="project" value="UniProtKB-KW"/>
</dbReference>
<dbReference type="OrthoDB" id="10258882at2759"/>